<dbReference type="Proteomes" id="UP000887565">
    <property type="component" value="Unplaced"/>
</dbReference>
<proteinExistence type="predicted"/>
<dbReference type="WBParaSite" id="nRc.2.0.1.t01519-RA">
    <property type="protein sequence ID" value="nRc.2.0.1.t01519-RA"/>
    <property type="gene ID" value="nRc.2.0.1.g01519"/>
</dbReference>
<keyword evidence="1" id="KW-1185">Reference proteome</keyword>
<sequence length="67" mass="7342">MHGQEFSRREGPWTFFPGGQLNAEKNASLMENVPCNSSMTMSVSHQSYSRSKGPKAQALVLADGNKL</sequence>
<dbReference type="AlphaFoldDB" id="A0A915HJA5"/>
<evidence type="ECO:0000313" key="1">
    <source>
        <dbReference type="Proteomes" id="UP000887565"/>
    </source>
</evidence>
<accession>A0A915HJA5</accession>
<reference evidence="2" key="1">
    <citation type="submission" date="2022-11" db="UniProtKB">
        <authorList>
            <consortium name="WormBaseParasite"/>
        </authorList>
    </citation>
    <scope>IDENTIFICATION</scope>
</reference>
<protein>
    <submittedName>
        <fullName evidence="2">Uncharacterized protein</fullName>
    </submittedName>
</protein>
<evidence type="ECO:0000313" key="2">
    <source>
        <dbReference type="WBParaSite" id="nRc.2.0.1.t01519-RA"/>
    </source>
</evidence>
<organism evidence="1 2">
    <name type="scientific">Romanomermis culicivorax</name>
    <name type="common">Nematode worm</name>
    <dbReference type="NCBI Taxonomy" id="13658"/>
    <lineage>
        <taxon>Eukaryota</taxon>
        <taxon>Metazoa</taxon>
        <taxon>Ecdysozoa</taxon>
        <taxon>Nematoda</taxon>
        <taxon>Enoplea</taxon>
        <taxon>Dorylaimia</taxon>
        <taxon>Mermithida</taxon>
        <taxon>Mermithoidea</taxon>
        <taxon>Mermithidae</taxon>
        <taxon>Romanomermis</taxon>
    </lineage>
</organism>
<name>A0A915HJA5_ROMCU</name>